<keyword evidence="1" id="KW-0472">Membrane</keyword>
<keyword evidence="3" id="KW-1185">Reference proteome</keyword>
<reference evidence="2 3" key="1">
    <citation type="journal article" date="2018" name="BMC Genomics">
        <title>Genomic comparison of Trypanosoma conorhini and Trypanosoma rangeli to Trypanosoma cruzi strains of high and low virulence.</title>
        <authorList>
            <person name="Bradwell K.R."/>
            <person name="Koparde V.N."/>
            <person name="Matveyev A.V."/>
            <person name="Serrano M.G."/>
            <person name="Alves J.M."/>
            <person name="Parikh H."/>
            <person name="Huang B."/>
            <person name="Lee V."/>
            <person name="Espinosa-Alvarez O."/>
            <person name="Ortiz P.A."/>
            <person name="Costa-Martins A.G."/>
            <person name="Teixeira M.M."/>
            <person name="Buck G.A."/>
        </authorList>
    </citation>
    <scope>NUCLEOTIDE SEQUENCE [LARGE SCALE GENOMIC DNA]</scope>
    <source>
        <strain evidence="2 3">AM80</strain>
    </source>
</reference>
<dbReference type="GeneID" id="40329095"/>
<evidence type="ECO:0000256" key="1">
    <source>
        <dbReference type="SAM" id="Phobius"/>
    </source>
</evidence>
<evidence type="ECO:0000313" key="3">
    <source>
        <dbReference type="Proteomes" id="UP000283634"/>
    </source>
</evidence>
<protein>
    <submittedName>
        <fullName evidence="2">Transmembrane protein NRF-6</fullName>
    </submittedName>
</protein>
<dbReference type="OrthoDB" id="118951at2759"/>
<organism evidence="2 3">
    <name type="scientific">Trypanosoma rangeli</name>
    <dbReference type="NCBI Taxonomy" id="5698"/>
    <lineage>
        <taxon>Eukaryota</taxon>
        <taxon>Discoba</taxon>
        <taxon>Euglenozoa</taxon>
        <taxon>Kinetoplastea</taxon>
        <taxon>Metakinetoplastina</taxon>
        <taxon>Trypanosomatida</taxon>
        <taxon>Trypanosomatidae</taxon>
        <taxon>Trypanosoma</taxon>
        <taxon>Herpetosoma</taxon>
    </lineage>
</organism>
<feature type="transmembrane region" description="Helical" evidence="1">
    <location>
        <begin position="35"/>
        <end position="55"/>
    </location>
</feature>
<dbReference type="EMBL" id="MKGL01000163">
    <property type="protein sequence ID" value="RNF04447.1"/>
    <property type="molecule type" value="Genomic_DNA"/>
</dbReference>
<accession>A0A422NG75</accession>
<comment type="caution">
    <text evidence="2">The sequence shown here is derived from an EMBL/GenBank/DDBJ whole genome shotgun (WGS) entry which is preliminary data.</text>
</comment>
<gene>
    <name evidence="2" type="ORF">TraAM80_05162</name>
</gene>
<dbReference type="RefSeq" id="XP_029238104.1">
    <property type="nucleotide sequence ID" value="XM_029382055.1"/>
</dbReference>
<dbReference type="AlphaFoldDB" id="A0A422NG75"/>
<keyword evidence="1" id="KW-1133">Transmembrane helix</keyword>
<dbReference type="Proteomes" id="UP000283634">
    <property type="component" value="Unassembled WGS sequence"/>
</dbReference>
<sequence>MVGSALLRHVELPRQRLVFLSPSIVSHHALPLGIVYQYSPLMFIIIIGAVFHYLYEALRQRAEMLSMFGLIFFKMMYRIHEGAVTVDRVSYCLLERLRMRRKGIFIVWCVLAITLFCVLSAWVIHRDDGRGF</sequence>
<evidence type="ECO:0000313" key="2">
    <source>
        <dbReference type="EMBL" id="RNF04447.1"/>
    </source>
</evidence>
<name>A0A422NG75_TRYRA</name>
<keyword evidence="1 2" id="KW-0812">Transmembrane</keyword>
<feature type="transmembrane region" description="Helical" evidence="1">
    <location>
        <begin position="103"/>
        <end position="124"/>
    </location>
</feature>
<proteinExistence type="predicted"/>